<evidence type="ECO:0000256" key="1">
    <source>
        <dbReference type="ARBA" id="ARBA00010243"/>
    </source>
</evidence>
<reference evidence="9 11" key="1">
    <citation type="submission" date="2015-09" db="EMBL/GenBank/DDBJ databases">
        <authorList>
            <consortium name="Pathogen Informatics"/>
        </authorList>
    </citation>
    <scope>NUCLEOTIDE SEQUENCE [LARGE SCALE GENOMIC DNA]</scope>
    <source>
        <strain evidence="9 11">2789STDY5608891</strain>
    </source>
</reference>
<dbReference type="EMBL" id="WKRA01000007">
    <property type="protein sequence ID" value="MSD15697.1"/>
    <property type="molecule type" value="Genomic_DNA"/>
</dbReference>
<organism evidence="9 11">
    <name type="scientific">Eubacterium ramulus</name>
    <dbReference type="NCBI Taxonomy" id="39490"/>
    <lineage>
        <taxon>Bacteria</taxon>
        <taxon>Bacillati</taxon>
        <taxon>Bacillota</taxon>
        <taxon>Clostridia</taxon>
        <taxon>Eubacteriales</taxon>
        <taxon>Eubacteriaceae</taxon>
        <taxon>Eubacterium</taxon>
    </lineage>
</organism>
<evidence type="ECO:0000256" key="2">
    <source>
        <dbReference type="ARBA" id="ARBA00022670"/>
    </source>
</evidence>
<evidence type="ECO:0000256" key="5">
    <source>
        <dbReference type="ARBA" id="ARBA00022833"/>
    </source>
</evidence>
<dbReference type="STRING" id="39490.ERS852448_02701"/>
<name>A0A173VBL6_EUBRA</name>
<evidence type="ECO:0000256" key="7">
    <source>
        <dbReference type="RuleBase" id="RU003797"/>
    </source>
</evidence>
<dbReference type="NCBIfam" id="TIGR00608">
    <property type="entry name" value="radc"/>
    <property type="match status" value="1"/>
</dbReference>
<dbReference type="InterPro" id="IPR020891">
    <property type="entry name" value="UPF0758_CS"/>
</dbReference>
<accession>A0A173VBL6</accession>
<dbReference type="PROSITE" id="PS50249">
    <property type="entry name" value="MPN"/>
    <property type="match status" value="1"/>
</dbReference>
<dbReference type="Proteomes" id="UP000095492">
    <property type="component" value="Unassembled WGS sequence"/>
</dbReference>
<protein>
    <submittedName>
        <fullName evidence="9">DNA repair protein RadC</fullName>
    </submittedName>
</protein>
<proteinExistence type="inferred from homology"/>
<dbReference type="EMBL" id="CYYA01000025">
    <property type="protein sequence ID" value="CUN24076.1"/>
    <property type="molecule type" value="Genomic_DNA"/>
</dbReference>
<reference evidence="10 12" key="2">
    <citation type="journal article" date="2019" name="Nat. Med.">
        <title>A library of human gut bacterial isolates paired with longitudinal multiomics data enables mechanistic microbiome research.</title>
        <authorList>
            <person name="Poyet M."/>
            <person name="Groussin M."/>
            <person name="Gibbons S.M."/>
            <person name="Avila-Pacheco J."/>
            <person name="Jiang X."/>
            <person name="Kearney S.M."/>
            <person name="Perrotta A.R."/>
            <person name="Berdy B."/>
            <person name="Zhao S."/>
            <person name="Lieberman T.D."/>
            <person name="Swanson P.K."/>
            <person name="Smith M."/>
            <person name="Roesemann S."/>
            <person name="Alexander J.E."/>
            <person name="Rich S.A."/>
            <person name="Livny J."/>
            <person name="Vlamakis H."/>
            <person name="Clish C."/>
            <person name="Bullock K."/>
            <person name="Deik A."/>
            <person name="Scott J."/>
            <person name="Pierce K.A."/>
            <person name="Xavier R.J."/>
            <person name="Alm E.J."/>
        </authorList>
    </citation>
    <scope>NUCLEOTIDE SEQUENCE [LARGE SCALE GENOMIC DNA]</scope>
    <source>
        <strain evidence="10 12">BIOML-A3</strain>
    </source>
</reference>
<dbReference type="AlphaFoldDB" id="A0A173VBL6"/>
<dbReference type="InterPro" id="IPR037518">
    <property type="entry name" value="MPN"/>
</dbReference>
<dbReference type="RefSeq" id="WP_021740158.1">
    <property type="nucleotide sequence ID" value="NZ_CABKSU010000100.1"/>
</dbReference>
<dbReference type="GO" id="GO:0008237">
    <property type="term" value="F:metallopeptidase activity"/>
    <property type="evidence" value="ECO:0007669"/>
    <property type="project" value="UniProtKB-KW"/>
</dbReference>
<dbReference type="InterPro" id="IPR001405">
    <property type="entry name" value="UPF0758"/>
</dbReference>
<evidence type="ECO:0000256" key="4">
    <source>
        <dbReference type="ARBA" id="ARBA00022801"/>
    </source>
</evidence>
<dbReference type="GO" id="GO:0046872">
    <property type="term" value="F:metal ion binding"/>
    <property type="evidence" value="ECO:0007669"/>
    <property type="project" value="UniProtKB-KW"/>
</dbReference>
<dbReference type="InterPro" id="IPR025657">
    <property type="entry name" value="RadC_JAB"/>
</dbReference>
<dbReference type="Proteomes" id="UP000431304">
    <property type="component" value="Unassembled WGS sequence"/>
</dbReference>
<evidence type="ECO:0000313" key="10">
    <source>
        <dbReference type="EMBL" id="MSD15697.1"/>
    </source>
</evidence>
<dbReference type="GO" id="GO:0006508">
    <property type="term" value="P:proteolysis"/>
    <property type="evidence" value="ECO:0007669"/>
    <property type="project" value="UniProtKB-KW"/>
</dbReference>
<keyword evidence="6" id="KW-0482">Metalloprotease</keyword>
<dbReference type="Pfam" id="PF04002">
    <property type="entry name" value="RadC"/>
    <property type="match status" value="1"/>
</dbReference>
<evidence type="ECO:0000256" key="6">
    <source>
        <dbReference type="ARBA" id="ARBA00023049"/>
    </source>
</evidence>
<dbReference type="CDD" id="cd08071">
    <property type="entry name" value="MPN_DUF2466"/>
    <property type="match status" value="1"/>
</dbReference>
<dbReference type="GeneID" id="97390925"/>
<keyword evidence="5" id="KW-0862">Zinc</keyword>
<evidence type="ECO:0000313" key="12">
    <source>
        <dbReference type="Proteomes" id="UP000431304"/>
    </source>
</evidence>
<evidence type="ECO:0000259" key="8">
    <source>
        <dbReference type="PROSITE" id="PS50249"/>
    </source>
</evidence>
<dbReference type="OrthoDB" id="9804482at2"/>
<dbReference type="InterPro" id="IPR046778">
    <property type="entry name" value="UPF0758_N"/>
</dbReference>
<comment type="similarity">
    <text evidence="1 7">Belongs to the UPF0758 family.</text>
</comment>
<keyword evidence="2" id="KW-0645">Protease</keyword>
<dbReference type="PROSITE" id="PS01302">
    <property type="entry name" value="UPF0758"/>
    <property type="match status" value="1"/>
</dbReference>
<dbReference type="PANTHER" id="PTHR30471">
    <property type="entry name" value="DNA REPAIR PROTEIN RADC"/>
    <property type="match status" value="1"/>
</dbReference>
<dbReference type="SUPFAM" id="SSF102712">
    <property type="entry name" value="JAB1/MPN domain"/>
    <property type="match status" value="1"/>
</dbReference>
<keyword evidence="3" id="KW-0479">Metal-binding</keyword>
<evidence type="ECO:0000256" key="3">
    <source>
        <dbReference type="ARBA" id="ARBA00022723"/>
    </source>
</evidence>
<dbReference type="Gene3D" id="3.40.140.10">
    <property type="entry name" value="Cytidine Deaminase, domain 2"/>
    <property type="match status" value="1"/>
</dbReference>
<keyword evidence="4" id="KW-0378">Hydrolase</keyword>
<feature type="domain" description="MPN" evidence="8">
    <location>
        <begin position="107"/>
        <end position="229"/>
    </location>
</feature>
<dbReference type="Pfam" id="PF20582">
    <property type="entry name" value="UPF0758_N"/>
    <property type="match status" value="1"/>
</dbReference>
<evidence type="ECO:0000313" key="11">
    <source>
        <dbReference type="Proteomes" id="UP000095492"/>
    </source>
</evidence>
<gene>
    <name evidence="10" type="primary">radC</name>
    <name evidence="9" type="ORF">ERS852448_02701</name>
    <name evidence="10" type="ORF">GKE72_06340</name>
</gene>
<dbReference type="PANTHER" id="PTHR30471:SF3">
    <property type="entry name" value="UPF0758 PROTEIN YEES-RELATED"/>
    <property type="match status" value="1"/>
</dbReference>
<dbReference type="GeneID" id="42787514"/>
<dbReference type="NCBIfam" id="NF000642">
    <property type="entry name" value="PRK00024.1"/>
    <property type="match status" value="1"/>
</dbReference>
<sequence length="235" mass="26464">MQKNLTIKELPDTERPYEKCLLYGAGSLSDAELISVIIRTGSRGERCVDLAHRILNAGPDGLLNLIRLDTEQLTGIRGIGPVKAVQLKCIGELARRIAVTQRKKQISLQSPESIASYFMEKMRHERKEQLMLAMFDSKGMLLGERLLSVGTSNAALISAKDIYRAALQEQAVYIVILHNHPSGNPEPSREDILITRKIRECGELLDILLMDHIIIGDNEYFSFCEQDILYEKGRE</sequence>
<evidence type="ECO:0000313" key="9">
    <source>
        <dbReference type="EMBL" id="CUN24076.1"/>
    </source>
</evidence>